<gene>
    <name evidence="2" type="ORF">QQ91_015510</name>
</gene>
<organism evidence="2">
    <name type="scientific">Lyngbya confervoides BDU141951</name>
    <dbReference type="NCBI Taxonomy" id="1574623"/>
    <lineage>
        <taxon>Bacteria</taxon>
        <taxon>Bacillati</taxon>
        <taxon>Cyanobacteriota</taxon>
        <taxon>Cyanophyceae</taxon>
        <taxon>Oscillatoriophycideae</taxon>
        <taxon>Oscillatoriales</taxon>
        <taxon>Microcoleaceae</taxon>
        <taxon>Lyngbya</taxon>
    </lineage>
</organism>
<feature type="domain" description="Npun R1517" evidence="1">
    <location>
        <begin position="19"/>
        <end position="91"/>
    </location>
</feature>
<comment type="caution">
    <text evidence="2">The sequence shown here is derived from an EMBL/GenBank/DDBJ whole genome shotgun (WGS) entry which is preliminary data.</text>
</comment>
<dbReference type="Gene3D" id="6.20.180.10">
    <property type="match status" value="1"/>
</dbReference>
<evidence type="ECO:0000259" key="1">
    <source>
        <dbReference type="Pfam" id="PF18068"/>
    </source>
</evidence>
<reference evidence="2" key="3">
    <citation type="submission" date="2020-02" db="EMBL/GenBank/DDBJ databases">
        <authorList>
            <person name="Sarangi A.N."/>
            <person name="Ghosh S."/>
            <person name="Mukherjee M."/>
            <person name="Tripathy S."/>
        </authorList>
    </citation>
    <scope>NUCLEOTIDE SEQUENCE</scope>
    <source>
        <strain evidence="2">BDU141951</strain>
    </source>
</reference>
<evidence type="ECO:0000313" key="2">
    <source>
        <dbReference type="EMBL" id="NEV68520.1"/>
    </source>
</evidence>
<reference evidence="2" key="1">
    <citation type="submission" date="2014-11" db="EMBL/GenBank/DDBJ databases">
        <authorList>
            <person name="Malar M.C."/>
            <person name="Sen D."/>
            <person name="Tripathy S."/>
        </authorList>
    </citation>
    <scope>NUCLEOTIDE SEQUENCE</scope>
    <source>
        <strain evidence="2">BDU141951</strain>
    </source>
</reference>
<dbReference type="EMBL" id="JTHE02000003">
    <property type="protein sequence ID" value="NEV68520.1"/>
    <property type="molecule type" value="Genomic_DNA"/>
</dbReference>
<proteinExistence type="predicted"/>
<dbReference type="InterPro" id="IPR040744">
    <property type="entry name" value="Npun_R1517"/>
</dbReference>
<sequence length="96" mass="10854">MKLCSTNANPAIQPSTPQVGIYECEVTLKFRLIEEELAQCDRDQLLQILIDAYSYGSDNYLEPLQADVRVQEVAELDASPEMRRQVIRLRNAGGLK</sequence>
<accession>A0A0C1Y4Y0</accession>
<reference evidence="2" key="2">
    <citation type="journal article" date="2015" name="Genome Announc.">
        <title>Draft Genome Sequence of Filamentous Marine Cyanobacterium Lyngbya confervoides Strain BDU141951.</title>
        <authorList>
            <person name="Chandrababunaidu M.M."/>
            <person name="Sen D."/>
            <person name="Tripathy S."/>
        </authorList>
    </citation>
    <scope>NUCLEOTIDE SEQUENCE</scope>
    <source>
        <strain evidence="2">BDU141951</strain>
    </source>
</reference>
<dbReference type="AlphaFoldDB" id="A0A0C1Y4Y0"/>
<dbReference type="Pfam" id="PF18068">
    <property type="entry name" value="Npun_R1517"/>
    <property type="match status" value="1"/>
</dbReference>
<protein>
    <recommendedName>
        <fullName evidence="1">Npun R1517 domain-containing protein</fullName>
    </recommendedName>
</protein>
<name>A0A0C1Y4Y0_9CYAN</name>